<dbReference type="Proteomes" id="UP001320706">
    <property type="component" value="Unassembled WGS sequence"/>
</dbReference>
<proteinExistence type="predicted"/>
<evidence type="ECO:0000313" key="1">
    <source>
        <dbReference type="EMBL" id="KAK8194126.1"/>
    </source>
</evidence>
<dbReference type="EMBL" id="JAMKPW020000043">
    <property type="protein sequence ID" value="KAK8194126.1"/>
    <property type="molecule type" value="Genomic_DNA"/>
</dbReference>
<evidence type="ECO:0000313" key="2">
    <source>
        <dbReference type="Proteomes" id="UP001320706"/>
    </source>
</evidence>
<accession>A0ACC3S308</accession>
<reference evidence="1" key="1">
    <citation type="submission" date="2024-02" db="EMBL/GenBank/DDBJ databases">
        <title>Metagenome Assembled Genome of Zalaria obscura JY119.</title>
        <authorList>
            <person name="Vighnesh L."/>
            <person name="Jagadeeshwari U."/>
            <person name="Venkata Ramana C."/>
            <person name="Sasikala C."/>
        </authorList>
    </citation>
    <scope>NUCLEOTIDE SEQUENCE</scope>
    <source>
        <strain evidence="1">JY119</strain>
    </source>
</reference>
<sequence>MHFSSYAALAVASAGLAIAAPAPEPIPAKAVQKSGGHKFTIPQIAKGKFAKKPAISMLNTYAKVGHFSTRAHNTD</sequence>
<gene>
    <name evidence="1" type="ORF">M8818_007313</name>
</gene>
<protein>
    <submittedName>
        <fullName evidence="1">Uncharacterized protein</fullName>
    </submittedName>
</protein>
<name>A0ACC3S308_9PEZI</name>
<comment type="caution">
    <text evidence="1">The sequence shown here is derived from an EMBL/GenBank/DDBJ whole genome shotgun (WGS) entry which is preliminary data.</text>
</comment>
<organism evidence="1 2">
    <name type="scientific">Zalaria obscura</name>
    <dbReference type="NCBI Taxonomy" id="2024903"/>
    <lineage>
        <taxon>Eukaryota</taxon>
        <taxon>Fungi</taxon>
        <taxon>Dikarya</taxon>
        <taxon>Ascomycota</taxon>
        <taxon>Pezizomycotina</taxon>
        <taxon>Dothideomycetes</taxon>
        <taxon>Dothideomycetidae</taxon>
        <taxon>Dothideales</taxon>
        <taxon>Zalariaceae</taxon>
        <taxon>Zalaria</taxon>
    </lineage>
</organism>
<keyword evidence="2" id="KW-1185">Reference proteome</keyword>